<evidence type="ECO:0000313" key="3">
    <source>
        <dbReference type="EMBL" id="QMV44581.1"/>
    </source>
</evidence>
<name>A0A7G5C5U7_9BACL</name>
<dbReference type="AlphaFoldDB" id="A0A7G5C5U7"/>
<keyword evidence="1" id="KW-0472">Membrane</keyword>
<gene>
    <name evidence="3" type="ORF">FPL14_27980</name>
</gene>
<accession>A0A7G5C5U7</accession>
<dbReference type="InterPro" id="IPR021309">
    <property type="entry name" value="YgaP-like_TM"/>
</dbReference>
<dbReference type="KEGG" id="cchl:FPL14_27980"/>
<dbReference type="EMBL" id="CP041969">
    <property type="protein sequence ID" value="QMV44581.1"/>
    <property type="molecule type" value="Genomic_DNA"/>
</dbReference>
<keyword evidence="1" id="KW-1133">Transmembrane helix</keyword>
<evidence type="ECO:0000256" key="1">
    <source>
        <dbReference type="SAM" id="Phobius"/>
    </source>
</evidence>
<keyword evidence="4" id="KW-1185">Reference proteome</keyword>
<feature type="transmembrane region" description="Helical" evidence="1">
    <location>
        <begin position="32"/>
        <end position="52"/>
    </location>
</feature>
<dbReference type="RefSeq" id="WP_182300827.1">
    <property type="nucleotide sequence ID" value="NZ_CP041969.1"/>
</dbReference>
<dbReference type="Pfam" id="PF11127">
    <property type="entry name" value="YgaP-like_TM"/>
    <property type="match status" value="1"/>
</dbReference>
<feature type="domain" description="Inner membrane protein YgaP-like transmembrane" evidence="2">
    <location>
        <begin position="1"/>
        <end position="61"/>
    </location>
</feature>
<organism evidence="3 4">
    <name type="scientific">Cohnella cholangitidis</name>
    <dbReference type="NCBI Taxonomy" id="2598458"/>
    <lineage>
        <taxon>Bacteria</taxon>
        <taxon>Bacillati</taxon>
        <taxon>Bacillota</taxon>
        <taxon>Bacilli</taxon>
        <taxon>Bacillales</taxon>
        <taxon>Paenibacillaceae</taxon>
        <taxon>Cohnella</taxon>
    </lineage>
</organism>
<feature type="transmembrane region" description="Helical" evidence="1">
    <location>
        <begin position="9"/>
        <end position="26"/>
    </location>
</feature>
<sequence>MKNVGSMDMVLRMLLGMALISLLFIVDGNMKFIGVLGIPVMLTGLMRFCLMYRMLGINTCKR</sequence>
<proteinExistence type="predicted"/>
<evidence type="ECO:0000313" key="4">
    <source>
        <dbReference type="Proteomes" id="UP000515679"/>
    </source>
</evidence>
<keyword evidence="1" id="KW-0812">Transmembrane</keyword>
<dbReference type="Proteomes" id="UP000515679">
    <property type="component" value="Chromosome"/>
</dbReference>
<protein>
    <submittedName>
        <fullName evidence="3">DUF2892 domain-containing protein</fullName>
    </submittedName>
</protein>
<reference evidence="3 4" key="1">
    <citation type="submission" date="2019-07" db="EMBL/GenBank/DDBJ databases">
        <authorList>
            <person name="Kim J.K."/>
            <person name="Cheong H.-M."/>
            <person name="Choi Y."/>
            <person name="Hwang K.J."/>
            <person name="Lee S."/>
            <person name="Choi C."/>
        </authorList>
    </citation>
    <scope>NUCLEOTIDE SEQUENCE [LARGE SCALE GENOMIC DNA]</scope>
    <source>
        <strain evidence="3 4">KS 22</strain>
    </source>
</reference>
<evidence type="ECO:0000259" key="2">
    <source>
        <dbReference type="Pfam" id="PF11127"/>
    </source>
</evidence>